<proteinExistence type="predicted"/>
<dbReference type="CDD" id="cd00082">
    <property type="entry name" value="HisKA"/>
    <property type="match status" value="1"/>
</dbReference>
<feature type="domain" description="PAS" evidence="8">
    <location>
        <begin position="56"/>
        <end position="125"/>
    </location>
</feature>
<dbReference type="Proteomes" id="UP001139521">
    <property type="component" value="Unassembled WGS sequence"/>
</dbReference>
<dbReference type="Pfam" id="PF13426">
    <property type="entry name" value="PAS_9"/>
    <property type="match status" value="1"/>
</dbReference>
<dbReference type="SMART" id="SM00388">
    <property type="entry name" value="HisKA"/>
    <property type="match status" value="1"/>
</dbReference>
<dbReference type="SMART" id="SM00091">
    <property type="entry name" value="PAS"/>
    <property type="match status" value="4"/>
</dbReference>
<evidence type="ECO:0000259" key="9">
    <source>
        <dbReference type="PROSITE" id="PS50113"/>
    </source>
</evidence>
<evidence type="ECO:0000259" key="8">
    <source>
        <dbReference type="PROSITE" id="PS50112"/>
    </source>
</evidence>
<dbReference type="Pfam" id="PF08447">
    <property type="entry name" value="PAS_3"/>
    <property type="match status" value="1"/>
</dbReference>
<dbReference type="InterPro" id="IPR004358">
    <property type="entry name" value="Sig_transdc_His_kin-like_C"/>
</dbReference>
<dbReference type="EMBL" id="JAKHSK010000033">
    <property type="protein sequence ID" value="MCL6220140.1"/>
    <property type="molecule type" value="Genomic_DNA"/>
</dbReference>
<dbReference type="NCBIfam" id="TIGR00229">
    <property type="entry name" value="sensory_box"/>
    <property type="match status" value="3"/>
</dbReference>
<dbReference type="InterPro" id="IPR000700">
    <property type="entry name" value="PAS-assoc_C"/>
</dbReference>
<dbReference type="PROSITE" id="PS50113">
    <property type="entry name" value="PAC"/>
    <property type="match status" value="3"/>
</dbReference>
<keyword evidence="3" id="KW-0597">Phosphoprotein</keyword>
<dbReference type="SUPFAM" id="SSF47384">
    <property type="entry name" value="Homodimeric domain of signal transducing histidine kinase"/>
    <property type="match status" value="1"/>
</dbReference>
<dbReference type="InterPro" id="IPR036890">
    <property type="entry name" value="HATPase_C_sf"/>
</dbReference>
<evidence type="ECO:0000256" key="2">
    <source>
        <dbReference type="ARBA" id="ARBA00012438"/>
    </source>
</evidence>
<evidence type="ECO:0000256" key="6">
    <source>
        <dbReference type="SAM" id="Coils"/>
    </source>
</evidence>
<dbReference type="Pfam" id="PF00512">
    <property type="entry name" value="HisKA"/>
    <property type="match status" value="1"/>
</dbReference>
<dbReference type="RefSeq" id="WP_249602843.1">
    <property type="nucleotide sequence ID" value="NZ_JAKHSK010000033.1"/>
</dbReference>
<dbReference type="InterPro" id="IPR013655">
    <property type="entry name" value="PAS_fold_3"/>
</dbReference>
<dbReference type="GO" id="GO:0006355">
    <property type="term" value="P:regulation of DNA-templated transcription"/>
    <property type="evidence" value="ECO:0007669"/>
    <property type="project" value="InterPro"/>
</dbReference>
<feature type="domain" description="Histidine kinase" evidence="7">
    <location>
        <begin position="580"/>
        <end position="789"/>
    </location>
</feature>
<evidence type="ECO:0000256" key="4">
    <source>
        <dbReference type="ARBA" id="ARBA00022679"/>
    </source>
</evidence>
<name>A0A9X2CN31_9FLAO</name>
<dbReference type="PROSITE" id="PS50112">
    <property type="entry name" value="PAS"/>
    <property type="match status" value="3"/>
</dbReference>
<feature type="coiled-coil region" evidence="6">
    <location>
        <begin position="546"/>
        <end position="580"/>
    </location>
</feature>
<feature type="domain" description="PAC" evidence="9">
    <location>
        <begin position="255"/>
        <end position="307"/>
    </location>
</feature>
<sequence>MEPTKKIEILERALEREKKARKLAEKILEEKSTELFDLSEALRQSNNRLKELLNEKTSQLEGVFVNIIDAYIIMDIQGNVLKMNHAAKTMLGYDNEKEVVNLLKLVHADDVDYTAAAFKQLYHTGSYNDYRARIITKDGIEKIVQINASIIYDREGKPIAAQGVARDITEEIEIKKQLESQKKQLDLIFDNSPIGISLTRTNFKGLLKVNKALVNMFGYSFEEFNSLSIKDITHPEDEDSSEKLREMIEGKMDSYIVNKRYIKKSGETLWAKTRVAAIRDENNKILYQVATVEDITKEKIAKEKIEESENRLSTLIVNLQTGILLEDENRKILLTNNKFCNLFGIQATPEVLKGADCSNAAEENKKYFKNPEQFVKRINELLQKKEIIIGEELELVNGSIYERSYIPIYHEGRYKGHLWSYDDVTIQKNYKESLKAQKEKYSSIIANMNLGLLEVDLNDKILMANQSFTEMSGYTEEELIGKTASDVFLIPESKADFNKNDKVRRKGMSNSYEVRIKTKNNKLKYWLVSGAPNYDVNGKMIGSIGIHLDITEMKQLEAQKEQLLKNLERQNEHLNEYAHIVSHDLKSPLRNISALLTWTKEDFREKLGEESMMNLDLMQGKVEKMDHLIENILRYSSIEDGNIQNQELDLQELVSDIIELIYVPEHITINILTKLPVIYGDRTRIQQVFQNLLSNAVNYIDKEKGFVEIDYTENTTHYTFSIKDNGIGIEKEHHQRIFKIFNALGTHEKSTGVGLSIVKKVIDLYEGEIWLDSEVGKGTVFFFSLKKQS</sequence>
<evidence type="ECO:0000259" key="7">
    <source>
        <dbReference type="PROSITE" id="PS50109"/>
    </source>
</evidence>
<dbReference type="InterPro" id="IPR003661">
    <property type="entry name" value="HisK_dim/P_dom"/>
</dbReference>
<organism evidence="10 11">
    <name type="scientific">Zunongwangia pacifica</name>
    <dbReference type="NCBI Taxonomy" id="2911062"/>
    <lineage>
        <taxon>Bacteria</taxon>
        <taxon>Pseudomonadati</taxon>
        <taxon>Bacteroidota</taxon>
        <taxon>Flavobacteriia</taxon>
        <taxon>Flavobacteriales</taxon>
        <taxon>Flavobacteriaceae</taxon>
        <taxon>Zunongwangia</taxon>
    </lineage>
</organism>
<dbReference type="Gene3D" id="3.30.565.10">
    <property type="entry name" value="Histidine kinase-like ATPase, C-terminal domain"/>
    <property type="match status" value="1"/>
</dbReference>
<dbReference type="InterPro" id="IPR035965">
    <property type="entry name" value="PAS-like_dom_sf"/>
</dbReference>
<dbReference type="SUPFAM" id="SSF55785">
    <property type="entry name" value="PYP-like sensor domain (PAS domain)"/>
    <property type="match status" value="4"/>
</dbReference>
<feature type="coiled-coil region" evidence="6">
    <location>
        <begin position="7"/>
        <end position="59"/>
    </location>
</feature>
<dbReference type="GO" id="GO:0000155">
    <property type="term" value="F:phosphorelay sensor kinase activity"/>
    <property type="evidence" value="ECO:0007669"/>
    <property type="project" value="InterPro"/>
</dbReference>
<feature type="domain" description="PAC" evidence="9">
    <location>
        <begin position="510"/>
        <end position="562"/>
    </location>
</feature>
<dbReference type="SMART" id="SM00086">
    <property type="entry name" value="PAC"/>
    <property type="match status" value="3"/>
</dbReference>
<keyword evidence="4" id="KW-0808">Transferase</keyword>
<evidence type="ECO:0000313" key="10">
    <source>
        <dbReference type="EMBL" id="MCL6220140.1"/>
    </source>
</evidence>
<dbReference type="PANTHER" id="PTHR43304">
    <property type="entry name" value="PHYTOCHROME-LIKE PROTEIN CPH1"/>
    <property type="match status" value="1"/>
</dbReference>
<dbReference type="PROSITE" id="PS50109">
    <property type="entry name" value="HIS_KIN"/>
    <property type="match status" value="1"/>
</dbReference>
<dbReference type="InterPro" id="IPR036097">
    <property type="entry name" value="HisK_dim/P_sf"/>
</dbReference>
<dbReference type="InterPro" id="IPR005467">
    <property type="entry name" value="His_kinase_dom"/>
</dbReference>
<reference evidence="10" key="1">
    <citation type="submission" date="2022-01" db="EMBL/GenBank/DDBJ databases">
        <title>Genome sequencing of Zunongwangia sp. M21534 genome.</title>
        <authorList>
            <person name="Chen Y."/>
            <person name="Dong C."/>
            <person name="Shao Z."/>
        </authorList>
    </citation>
    <scope>NUCLEOTIDE SEQUENCE</scope>
    <source>
        <strain evidence="10">MCCC M21534</strain>
    </source>
</reference>
<feature type="domain" description="PAS" evidence="8">
    <location>
        <begin position="437"/>
        <end position="511"/>
    </location>
</feature>
<comment type="caution">
    <text evidence="10">The sequence shown here is derived from an EMBL/GenBank/DDBJ whole genome shotgun (WGS) entry which is preliminary data.</text>
</comment>
<dbReference type="SMART" id="SM00387">
    <property type="entry name" value="HATPase_c"/>
    <property type="match status" value="1"/>
</dbReference>
<keyword evidence="11" id="KW-1185">Reference proteome</keyword>
<dbReference type="InterPro" id="IPR003594">
    <property type="entry name" value="HATPase_dom"/>
</dbReference>
<dbReference type="Pfam" id="PF00989">
    <property type="entry name" value="PAS"/>
    <property type="match status" value="1"/>
</dbReference>
<dbReference type="InterPro" id="IPR000014">
    <property type="entry name" value="PAS"/>
</dbReference>
<dbReference type="InterPro" id="IPR013767">
    <property type="entry name" value="PAS_fold"/>
</dbReference>
<dbReference type="InterPro" id="IPR001610">
    <property type="entry name" value="PAC"/>
</dbReference>
<evidence type="ECO:0000256" key="5">
    <source>
        <dbReference type="ARBA" id="ARBA00022777"/>
    </source>
</evidence>
<feature type="domain" description="PAC" evidence="9">
    <location>
        <begin position="128"/>
        <end position="180"/>
    </location>
</feature>
<evidence type="ECO:0000256" key="3">
    <source>
        <dbReference type="ARBA" id="ARBA00022553"/>
    </source>
</evidence>
<evidence type="ECO:0000256" key="1">
    <source>
        <dbReference type="ARBA" id="ARBA00000085"/>
    </source>
</evidence>
<dbReference type="SUPFAM" id="SSF55874">
    <property type="entry name" value="ATPase domain of HSP90 chaperone/DNA topoisomerase II/histidine kinase"/>
    <property type="match status" value="1"/>
</dbReference>
<dbReference type="InterPro" id="IPR052162">
    <property type="entry name" value="Sensor_kinase/Photoreceptor"/>
</dbReference>
<comment type="catalytic activity">
    <reaction evidence="1">
        <text>ATP + protein L-histidine = ADP + protein N-phospho-L-histidine.</text>
        <dbReference type="EC" id="2.7.13.3"/>
    </reaction>
</comment>
<protein>
    <recommendedName>
        <fullName evidence="2">histidine kinase</fullName>
        <ecNumber evidence="2">2.7.13.3</ecNumber>
    </recommendedName>
</protein>
<dbReference type="Pfam" id="PF02518">
    <property type="entry name" value="HATPase_c"/>
    <property type="match status" value="1"/>
</dbReference>
<keyword evidence="6" id="KW-0175">Coiled coil</keyword>
<dbReference type="Pfam" id="PF13188">
    <property type="entry name" value="PAS_8"/>
    <property type="match status" value="1"/>
</dbReference>
<dbReference type="PRINTS" id="PR00344">
    <property type="entry name" value="BCTRLSENSOR"/>
</dbReference>
<dbReference type="Gene3D" id="1.10.287.130">
    <property type="match status" value="1"/>
</dbReference>
<gene>
    <name evidence="10" type="ORF">L1967_17755</name>
</gene>
<dbReference type="EC" id="2.7.13.3" evidence="2"/>
<feature type="domain" description="PAS" evidence="8">
    <location>
        <begin position="181"/>
        <end position="255"/>
    </location>
</feature>
<accession>A0A9X2CN31</accession>
<dbReference type="Gene3D" id="3.30.450.20">
    <property type="entry name" value="PAS domain"/>
    <property type="match status" value="4"/>
</dbReference>
<keyword evidence="5" id="KW-0418">Kinase</keyword>
<dbReference type="PANTHER" id="PTHR43304:SF1">
    <property type="entry name" value="PAC DOMAIN-CONTAINING PROTEIN"/>
    <property type="match status" value="1"/>
</dbReference>
<dbReference type="CDD" id="cd00130">
    <property type="entry name" value="PAS"/>
    <property type="match status" value="3"/>
</dbReference>
<dbReference type="AlphaFoldDB" id="A0A9X2CN31"/>
<evidence type="ECO:0000313" key="11">
    <source>
        <dbReference type="Proteomes" id="UP001139521"/>
    </source>
</evidence>